<sequence length="86" mass="9817">MRLLRAGTGVEGDEATTLAERRRSSARWAGVETGKGRKKSGDIGDMREERLGLYERWEKKMGFECFDGCVIFQEKGEKKEVVIMMK</sequence>
<gene>
    <name evidence="1" type="ORF">L6452_17084</name>
</gene>
<evidence type="ECO:0000313" key="2">
    <source>
        <dbReference type="Proteomes" id="UP001055879"/>
    </source>
</evidence>
<reference evidence="1 2" key="2">
    <citation type="journal article" date="2022" name="Mol. Ecol. Resour.">
        <title>The genomes of chicory, endive, great burdock and yacon provide insights into Asteraceae paleo-polyploidization history and plant inulin production.</title>
        <authorList>
            <person name="Fan W."/>
            <person name="Wang S."/>
            <person name="Wang H."/>
            <person name="Wang A."/>
            <person name="Jiang F."/>
            <person name="Liu H."/>
            <person name="Zhao H."/>
            <person name="Xu D."/>
            <person name="Zhang Y."/>
        </authorList>
    </citation>
    <scope>NUCLEOTIDE SEQUENCE [LARGE SCALE GENOMIC DNA]</scope>
    <source>
        <strain evidence="2">cv. Niubang</strain>
    </source>
</reference>
<name>A0ACB9C299_ARCLA</name>
<protein>
    <submittedName>
        <fullName evidence="1">Uncharacterized protein</fullName>
    </submittedName>
</protein>
<evidence type="ECO:0000313" key="1">
    <source>
        <dbReference type="EMBL" id="KAI3728447.1"/>
    </source>
</evidence>
<keyword evidence="2" id="KW-1185">Reference proteome</keyword>
<accession>A0ACB9C299</accession>
<proteinExistence type="predicted"/>
<reference evidence="2" key="1">
    <citation type="journal article" date="2022" name="Mol. Ecol. Resour.">
        <title>The genomes of chicory, endive, great burdock and yacon provide insights into Asteraceae palaeo-polyploidization history and plant inulin production.</title>
        <authorList>
            <person name="Fan W."/>
            <person name="Wang S."/>
            <person name="Wang H."/>
            <person name="Wang A."/>
            <person name="Jiang F."/>
            <person name="Liu H."/>
            <person name="Zhao H."/>
            <person name="Xu D."/>
            <person name="Zhang Y."/>
        </authorList>
    </citation>
    <scope>NUCLEOTIDE SEQUENCE [LARGE SCALE GENOMIC DNA]</scope>
    <source>
        <strain evidence="2">cv. Niubang</strain>
    </source>
</reference>
<comment type="caution">
    <text evidence="1">The sequence shown here is derived from an EMBL/GenBank/DDBJ whole genome shotgun (WGS) entry which is preliminary data.</text>
</comment>
<dbReference type="EMBL" id="CM042051">
    <property type="protein sequence ID" value="KAI3728447.1"/>
    <property type="molecule type" value="Genomic_DNA"/>
</dbReference>
<organism evidence="1 2">
    <name type="scientific">Arctium lappa</name>
    <name type="common">Greater burdock</name>
    <name type="synonym">Lappa major</name>
    <dbReference type="NCBI Taxonomy" id="4217"/>
    <lineage>
        <taxon>Eukaryota</taxon>
        <taxon>Viridiplantae</taxon>
        <taxon>Streptophyta</taxon>
        <taxon>Embryophyta</taxon>
        <taxon>Tracheophyta</taxon>
        <taxon>Spermatophyta</taxon>
        <taxon>Magnoliopsida</taxon>
        <taxon>eudicotyledons</taxon>
        <taxon>Gunneridae</taxon>
        <taxon>Pentapetalae</taxon>
        <taxon>asterids</taxon>
        <taxon>campanulids</taxon>
        <taxon>Asterales</taxon>
        <taxon>Asteraceae</taxon>
        <taxon>Carduoideae</taxon>
        <taxon>Cardueae</taxon>
        <taxon>Arctiinae</taxon>
        <taxon>Arctium</taxon>
    </lineage>
</organism>
<dbReference type="Proteomes" id="UP001055879">
    <property type="component" value="Linkage Group LG05"/>
</dbReference>